<evidence type="ECO:0000313" key="1">
    <source>
        <dbReference type="EMBL" id="JAU79487.1"/>
    </source>
</evidence>
<dbReference type="AlphaFoldDB" id="A0A1J3IGK1"/>
<organism evidence="1">
    <name type="scientific">Noccaea caerulescens</name>
    <name type="common">Alpine penny-cress</name>
    <name type="synonym">Thlaspi caerulescens</name>
    <dbReference type="NCBI Taxonomy" id="107243"/>
    <lineage>
        <taxon>Eukaryota</taxon>
        <taxon>Viridiplantae</taxon>
        <taxon>Streptophyta</taxon>
        <taxon>Embryophyta</taxon>
        <taxon>Tracheophyta</taxon>
        <taxon>Spermatophyta</taxon>
        <taxon>Magnoliopsida</taxon>
        <taxon>eudicotyledons</taxon>
        <taxon>Gunneridae</taxon>
        <taxon>Pentapetalae</taxon>
        <taxon>rosids</taxon>
        <taxon>malvids</taxon>
        <taxon>Brassicales</taxon>
        <taxon>Brassicaceae</taxon>
        <taxon>Coluteocarpeae</taxon>
        <taxon>Noccaea</taxon>
    </lineage>
</organism>
<protein>
    <submittedName>
        <fullName evidence="1">Uncharacterized protein</fullName>
    </submittedName>
</protein>
<accession>A0A1J3IGK1</accession>
<name>A0A1J3IGK1_NOCCA</name>
<reference evidence="1" key="1">
    <citation type="submission" date="2016-07" db="EMBL/GenBank/DDBJ databases">
        <title>De novo transcriptome assembly of four accessions of the metal hyperaccumulator plant Noccaea caerulescens.</title>
        <authorList>
            <person name="Blande D."/>
            <person name="Halimaa P."/>
            <person name="Tervahauta A.I."/>
            <person name="Aarts M.G."/>
            <person name="Karenlampi S.O."/>
        </authorList>
    </citation>
    <scope>NUCLEOTIDE SEQUENCE</scope>
</reference>
<proteinExistence type="predicted"/>
<gene>
    <name evidence="1" type="ORF">MP_TR26258_c0_g1_i1_g.76590</name>
</gene>
<dbReference type="EMBL" id="GEVM01026451">
    <property type="protein sequence ID" value="JAU79487.1"/>
    <property type="molecule type" value="Transcribed_RNA"/>
</dbReference>
<sequence length="111" mass="12265">MLSKKRPVRLFPFIAGMLDGANHPTSPNPTTFRSLLNQFLSKQVNLPPDAPASVRGFLTLNVGFRKDEERGLEETDDPARPITVDGVANVAAIFLLFASFSQTEVLSFFKK</sequence>